<dbReference type="Gene3D" id="3.30.420.10">
    <property type="entry name" value="Ribonuclease H-like superfamily/Ribonuclease H"/>
    <property type="match status" value="1"/>
</dbReference>
<dbReference type="Pfam" id="PF00665">
    <property type="entry name" value="rve"/>
    <property type="match status" value="1"/>
</dbReference>
<dbReference type="InterPro" id="IPR001584">
    <property type="entry name" value="Integrase_cat-core"/>
</dbReference>
<reference evidence="3 4" key="2">
    <citation type="journal article" date="2016" name="Science">
        <title>A bacterium that degrades and assimilates poly(ethylene terephthalate).</title>
        <authorList>
            <person name="Yoshida S."/>
            <person name="Hiraga K."/>
            <person name="Takehana T."/>
            <person name="Taniguchi I."/>
            <person name="Yamaji H."/>
            <person name="Maeda Y."/>
            <person name="Toyohara K."/>
            <person name="Miyamoto K."/>
            <person name="Kimura Y."/>
            <person name="Oda K."/>
        </authorList>
    </citation>
    <scope>NUCLEOTIDE SEQUENCE [LARGE SCALE GENOMIC DNA]</scope>
    <source>
        <strain evidence="4">NBRC 110686 / TISTR 2288 / 201-F6</strain>
    </source>
</reference>
<accession>A0A0K8PA36</accession>
<dbReference type="EMBL" id="BBYR01000119">
    <property type="protein sequence ID" value="GAP39020.1"/>
    <property type="molecule type" value="Genomic_DNA"/>
</dbReference>
<keyword evidence="4" id="KW-1185">Reference proteome</keyword>
<evidence type="ECO:0000313" key="4">
    <source>
        <dbReference type="Proteomes" id="UP000037660"/>
    </source>
</evidence>
<dbReference type="InterPro" id="IPR012337">
    <property type="entry name" value="RNaseH-like_sf"/>
</dbReference>
<evidence type="ECO:0000256" key="1">
    <source>
        <dbReference type="ARBA" id="ARBA00009277"/>
    </source>
</evidence>
<feature type="domain" description="Integrase catalytic" evidence="2">
    <location>
        <begin position="129"/>
        <end position="304"/>
    </location>
</feature>
<evidence type="ECO:0000313" key="3">
    <source>
        <dbReference type="EMBL" id="GAP39020.1"/>
    </source>
</evidence>
<dbReference type="PANTHER" id="PTHR35004:SF8">
    <property type="entry name" value="TRANSPOSASE RV3428C-RELATED"/>
    <property type="match status" value="1"/>
</dbReference>
<dbReference type="NCBIfam" id="NF033546">
    <property type="entry name" value="transpos_IS21"/>
    <property type="match status" value="1"/>
</dbReference>
<dbReference type="SUPFAM" id="SSF53098">
    <property type="entry name" value="Ribonuclease H-like"/>
    <property type="match status" value="1"/>
</dbReference>
<dbReference type="PROSITE" id="PS50994">
    <property type="entry name" value="INTEGRASE"/>
    <property type="match status" value="1"/>
</dbReference>
<dbReference type="InterPro" id="IPR036397">
    <property type="entry name" value="RNaseH_sf"/>
</dbReference>
<evidence type="ECO:0000259" key="2">
    <source>
        <dbReference type="PROSITE" id="PS50994"/>
    </source>
</evidence>
<protein>
    <submittedName>
        <fullName evidence="3">Mobile element protein</fullName>
    </submittedName>
</protein>
<proteinExistence type="inferred from homology"/>
<dbReference type="Pfam" id="PF22483">
    <property type="entry name" value="Mu-transpos_C_2"/>
    <property type="match status" value="1"/>
</dbReference>
<sequence length="516" mass="57368">MHHFRQALLRMRQGDSDRDIAAARIMGRPKAAQWRRLASEHGWLDPALALPDDEAIAAALGSPRKASTTISSLEAQRERVSGWVEQGVSGTAIHAALKRQHGWAGSYSAVRRLVADIRSQLPPETTCRLDFEPGEAAQVDFGAGPTLVHPDGQPRRTWAFVMTLAHSRHQYVEFVWDQTVATWLGCHRRAFEWFAGVPRRVVIDNAKCAITRACAQDPTVQRAYAECAEGYRFKIDPCPPHDPQKKGIVESGVKYLKGNFLPLRSFRDLTDLNAQARTWVLDEAGVRCHGSTRRSPLALFALEAPLLQALPAQAPDLGTWHRVSVHRDCHVQFERILYSAPFALVGKTLWLRATDAAVALFEDYRHVATHPRGQRAGQRVSVREHLPPEAQAFFGRDRVWCTGQAERIGPACQALVEQLLADRILERLRAAQGVLALLKPYGQARLEAACARALAHGSAHYRTVKTILATGADLRCDTPAPTPAVYGHTRFTRPATELFAELTPTRIPHPQQDLLH</sequence>
<name>A0A0K8PA36_PISS1</name>
<reference evidence="4" key="1">
    <citation type="submission" date="2015-07" db="EMBL/GenBank/DDBJ databases">
        <title>Discovery of a poly(ethylene terephthalate assimilation.</title>
        <authorList>
            <person name="Yoshida S."/>
            <person name="Hiraga K."/>
            <person name="Takehana T."/>
            <person name="Taniguchi I."/>
            <person name="Yamaji H."/>
            <person name="Maeda Y."/>
            <person name="Toyohara K."/>
            <person name="Miyamoto K."/>
            <person name="Kimura Y."/>
            <person name="Oda K."/>
        </authorList>
    </citation>
    <scope>NUCLEOTIDE SEQUENCE [LARGE SCALE GENOMIC DNA]</scope>
    <source>
        <strain evidence="4">NBRC 110686 / TISTR 2288 / 201-F6</strain>
    </source>
</reference>
<dbReference type="GO" id="GO:0015074">
    <property type="term" value="P:DNA integration"/>
    <property type="evidence" value="ECO:0007669"/>
    <property type="project" value="InterPro"/>
</dbReference>
<dbReference type="InterPro" id="IPR054353">
    <property type="entry name" value="IstA-like_C"/>
</dbReference>
<comment type="similarity">
    <text evidence="1">Belongs to the transposase IS21/IS408/IS1162 family.</text>
</comment>
<dbReference type="Proteomes" id="UP000037660">
    <property type="component" value="Unassembled WGS sequence"/>
</dbReference>
<gene>
    <name evidence="3" type="ORF">ISF6_0439</name>
</gene>
<comment type="caution">
    <text evidence="3">The sequence shown here is derived from an EMBL/GenBank/DDBJ whole genome shotgun (WGS) entry which is preliminary data.</text>
</comment>
<dbReference type="GO" id="GO:0003676">
    <property type="term" value="F:nucleic acid binding"/>
    <property type="evidence" value="ECO:0007669"/>
    <property type="project" value="InterPro"/>
</dbReference>
<organism evidence="3 4">
    <name type="scientific">Piscinibacter sakaiensis</name>
    <name type="common">Ideonella sakaiensis</name>
    <dbReference type="NCBI Taxonomy" id="1547922"/>
    <lineage>
        <taxon>Bacteria</taxon>
        <taxon>Pseudomonadati</taxon>
        <taxon>Pseudomonadota</taxon>
        <taxon>Betaproteobacteria</taxon>
        <taxon>Burkholderiales</taxon>
        <taxon>Sphaerotilaceae</taxon>
        <taxon>Piscinibacter</taxon>
    </lineage>
</organism>
<dbReference type="PANTHER" id="PTHR35004">
    <property type="entry name" value="TRANSPOSASE RV3428C-RELATED"/>
    <property type="match status" value="1"/>
</dbReference>
<dbReference type="STRING" id="1547922.ISF6_0439"/>
<dbReference type="AlphaFoldDB" id="A0A0K8PA36"/>
<dbReference type="RefSeq" id="WP_231638295.1">
    <property type="nucleotide sequence ID" value="NZ_BBYR01000119.1"/>
</dbReference>